<proteinExistence type="predicted"/>
<evidence type="ECO:0000313" key="1">
    <source>
        <dbReference type="EMBL" id="GAA0863530.1"/>
    </source>
</evidence>
<keyword evidence="2" id="KW-1185">Reference proteome</keyword>
<name>A0ABP3XIR7_9FIRM</name>
<dbReference type="EMBL" id="BAAACP010000007">
    <property type="protein sequence ID" value="GAA0863530.1"/>
    <property type="molecule type" value="Genomic_DNA"/>
</dbReference>
<dbReference type="Proteomes" id="UP001400965">
    <property type="component" value="Unassembled WGS sequence"/>
</dbReference>
<gene>
    <name evidence="1" type="ORF">GCM10008917_13340</name>
</gene>
<reference evidence="2" key="1">
    <citation type="journal article" date="2019" name="Int. J. Syst. Evol. Microbiol.">
        <title>The Global Catalogue of Microorganisms (GCM) 10K type strain sequencing project: providing services to taxonomists for standard genome sequencing and annotation.</title>
        <authorList>
            <consortium name="The Broad Institute Genomics Platform"/>
            <consortium name="The Broad Institute Genome Sequencing Center for Infectious Disease"/>
            <person name="Wu L."/>
            <person name="Ma J."/>
        </authorList>
    </citation>
    <scope>NUCLEOTIDE SEQUENCE [LARGE SCALE GENOMIC DNA]</scope>
    <source>
        <strain evidence="2">JCM 6486</strain>
    </source>
</reference>
<accession>A0ABP3XIR7</accession>
<sequence>MIYNGLELGNRIERNKLRINLIKNNDLKKVSILFKKVQYCIENKFLFELKMILQDELYFEIIPNKFLDNLVNTYNKIDKSIRNQYINELKQSYMIRGTKGIRFSLGGIINKFANANQTNS</sequence>
<organism evidence="1 2">
    <name type="scientific">Paraclostridium tenue</name>
    <dbReference type="NCBI Taxonomy" id="1737"/>
    <lineage>
        <taxon>Bacteria</taxon>
        <taxon>Bacillati</taxon>
        <taxon>Bacillota</taxon>
        <taxon>Clostridia</taxon>
        <taxon>Peptostreptococcales</taxon>
        <taxon>Peptostreptococcaceae</taxon>
        <taxon>Paraclostridium</taxon>
    </lineage>
</organism>
<dbReference type="RefSeq" id="WP_346044159.1">
    <property type="nucleotide sequence ID" value="NZ_BAAACP010000007.1"/>
</dbReference>
<protein>
    <submittedName>
        <fullName evidence="1">Uncharacterized protein</fullName>
    </submittedName>
</protein>
<comment type="caution">
    <text evidence="1">The sequence shown here is derived from an EMBL/GenBank/DDBJ whole genome shotgun (WGS) entry which is preliminary data.</text>
</comment>
<evidence type="ECO:0000313" key="2">
    <source>
        <dbReference type="Proteomes" id="UP001400965"/>
    </source>
</evidence>